<evidence type="ECO:0000256" key="1">
    <source>
        <dbReference type="ARBA" id="ARBA00004651"/>
    </source>
</evidence>
<dbReference type="Gene3D" id="1.10.3720.10">
    <property type="entry name" value="MetI-like"/>
    <property type="match status" value="1"/>
</dbReference>
<dbReference type="RefSeq" id="WP_092612694.1">
    <property type="nucleotide sequence ID" value="NZ_FNHU01000018.1"/>
</dbReference>
<dbReference type="OrthoDB" id="2063054at2"/>
<evidence type="ECO:0000256" key="7">
    <source>
        <dbReference type="RuleBase" id="RU363032"/>
    </source>
</evidence>
<accession>A0A1G9ZLX6</accession>
<feature type="compositionally biased region" description="Basic residues" evidence="8">
    <location>
        <begin position="10"/>
        <end position="20"/>
    </location>
</feature>
<evidence type="ECO:0000256" key="4">
    <source>
        <dbReference type="ARBA" id="ARBA00022692"/>
    </source>
</evidence>
<organism evidence="10 11">
    <name type="scientific">Actinomyces ruminicola</name>
    <dbReference type="NCBI Taxonomy" id="332524"/>
    <lineage>
        <taxon>Bacteria</taxon>
        <taxon>Bacillati</taxon>
        <taxon>Actinomycetota</taxon>
        <taxon>Actinomycetes</taxon>
        <taxon>Actinomycetales</taxon>
        <taxon>Actinomycetaceae</taxon>
        <taxon>Actinomyces</taxon>
    </lineage>
</organism>
<evidence type="ECO:0000256" key="6">
    <source>
        <dbReference type="ARBA" id="ARBA00023136"/>
    </source>
</evidence>
<dbReference type="Proteomes" id="UP000199671">
    <property type="component" value="Unassembled WGS sequence"/>
</dbReference>
<feature type="region of interest" description="Disordered" evidence="8">
    <location>
        <begin position="1"/>
        <end position="20"/>
    </location>
</feature>
<dbReference type="PANTHER" id="PTHR43744:SF9">
    <property type="entry name" value="POLYGALACTURONAN_RHAMNOGALACTURONAN TRANSPORT SYSTEM PERMEASE PROTEIN YTCP"/>
    <property type="match status" value="1"/>
</dbReference>
<dbReference type="Pfam" id="PF00528">
    <property type="entry name" value="BPD_transp_1"/>
    <property type="match status" value="1"/>
</dbReference>
<dbReference type="SUPFAM" id="SSF161098">
    <property type="entry name" value="MetI-like"/>
    <property type="match status" value="1"/>
</dbReference>
<feature type="transmembrane region" description="Helical" evidence="7">
    <location>
        <begin position="282"/>
        <end position="301"/>
    </location>
</feature>
<evidence type="ECO:0000259" key="9">
    <source>
        <dbReference type="PROSITE" id="PS50928"/>
    </source>
</evidence>
<keyword evidence="4 7" id="KW-0812">Transmembrane</keyword>
<dbReference type="InterPro" id="IPR000515">
    <property type="entry name" value="MetI-like"/>
</dbReference>
<dbReference type="CDD" id="cd06261">
    <property type="entry name" value="TM_PBP2"/>
    <property type="match status" value="1"/>
</dbReference>
<dbReference type="GO" id="GO:0005886">
    <property type="term" value="C:plasma membrane"/>
    <property type="evidence" value="ECO:0007669"/>
    <property type="project" value="UniProtKB-SubCell"/>
</dbReference>
<keyword evidence="2 7" id="KW-0813">Transport</keyword>
<feature type="domain" description="ABC transmembrane type-1" evidence="9">
    <location>
        <begin position="94"/>
        <end position="305"/>
    </location>
</feature>
<dbReference type="AlphaFoldDB" id="A0A1G9ZLX6"/>
<keyword evidence="5 7" id="KW-1133">Transmembrane helix</keyword>
<proteinExistence type="inferred from homology"/>
<evidence type="ECO:0000313" key="11">
    <source>
        <dbReference type="Proteomes" id="UP000199671"/>
    </source>
</evidence>
<evidence type="ECO:0000256" key="2">
    <source>
        <dbReference type="ARBA" id="ARBA00022448"/>
    </source>
</evidence>
<keyword evidence="6 7" id="KW-0472">Membrane</keyword>
<dbReference type="PROSITE" id="PS50928">
    <property type="entry name" value="ABC_TM1"/>
    <property type="match status" value="1"/>
</dbReference>
<feature type="transmembrane region" description="Helical" evidence="7">
    <location>
        <begin position="98"/>
        <end position="117"/>
    </location>
</feature>
<evidence type="ECO:0000313" key="10">
    <source>
        <dbReference type="EMBL" id="SDN22369.1"/>
    </source>
</evidence>
<evidence type="ECO:0000256" key="8">
    <source>
        <dbReference type="SAM" id="MobiDB-lite"/>
    </source>
</evidence>
<feature type="transmembrane region" description="Helical" evidence="7">
    <location>
        <begin position="30"/>
        <end position="51"/>
    </location>
</feature>
<sequence length="316" mass="35168">MTTTSLSSGRSRRARRPRSRRRRWSSGERLFDLGVLLACALVVFATLYPIYFVLIASISDSGAVATGQVVMLPKRLSLFGYEQILGDARIWTGYRNTIVYTAVGTALNLAVTLPAAFALSRREFRPRRLLMLFFAFTMFFSGGLIPTYLLYKDLGLLDNWLVFILPSAVNVYNLIIARSFFENSLPEELYEAAMLDGADYFRFFATIALPLSKAIISVIGLYYLVQHWNDFFTGLIFVRDYAKQPLQIVLRDILLSNQAFSGGAGGGGGSGGAYAQRYADQIKYGVIVVSTLPVIVVYPFLQKYFEKGVLIGAVKG</sequence>
<reference evidence="10 11" key="1">
    <citation type="submission" date="2016-10" db="EMBL/GenBank/DDBJ databases">
        <authorList>
            <person name="de Groot N.N."/>
        </authorList>
    </citation>
    <scope>NUCLEOTIDE SEQUENCE [LARGE SCALE GENOMIC DNA]</scope>
    <source>
        <strain evidence="10 11">KPR-7B</strain>
    </source>
</reference>
<dbReference type="GO" id="GO:0055085">
    <property type="term" value="P:transmembrane transport"/>
    <property type="evidence" value="ECO:0007669"/>
    <property type="project" value="InterPro"/>
</dbReference>
<comment type="subcellular location">
    <subcellularLocation>
        <location evidence="1 7">Cell membrane</location>
        <topology evidence="1 7">Multi-pass membrane protein</topology>
    </subcellularLocation>
</comment>
<feature type="transmembrane region" description="Helical" evidence="7">
    <location>
        <begin position="129"/>
        <end position="148"/>
    </location>
</feature>
<keyword evidence="3" id="KW-1003">Cell membrane</keyword>
<dbReference type="InterPro" id="IPR035906">
    <property type="entry name" value="MetI-like_sf"/>
</dbReference>
<gene>
    <name evidence="10" type="ORF">SAMN04487766_11848</name>
</gene>
<feature type="transmembrane region" description="Helical" evidence="7">
    <location>
        <begin position="201"/>
        <end position="225"/>
    </location>
</feature>
<evidence type="ECO:0000256" key="3">
    <source>
        <dbReference type="ARBA" id="ARBA00022475"/>
    </source>
</evidence>
<name>A0A1G9ZLX6_9ACTO</name>
<evidence type="ECO:0000256" key="5">
    <source>
        <dbReference type="ARBA" id="ARBA00022989"/>
    </source>
</evidence>
<protein>
    <submittedName>
        <fullName evidence="10">Putative aldouronate transport system permease protein</fullName>
    </submittedName>
</protein>
<dbReference type="EMBL" id="FNHU01000018">
    <property type="protein sequence ID" value="SDN22369.1"/>
    <property type="molecule type" value="Genomic_DNA"/>
</dbReference>
<dbReference type="PANTHER" id="PTHR43744">
    <property type="entry name" value="ABC TRANSPORTER PERMEASE PROTEIN MG189-RELATED-RELATED"/>
    <property type="match status" value="1"/>
</dbReference>
<comment type="similarity">
    <text evidence="7">Belongs to the binding-protein-dependent transport system permease family.</text>
</comment>